<evidence type="ECO:0000256" key="3">
    <source>
        <dbReference type="ARBA" id="ARBA00023002"/>
    </source>
</evidence>
<dbReference type="Proteomes" id="UP000799539">
    <property type="component" value="Unassembled WGS sequence"/>
</dbReference>
<dbReference type="Pfam" id="PF08240">
    <property type="entry name" value="ADH_N"/>
    <property type="match status" value="1"/>
</dbReference>
<evidence type="ECO:0000256" key="2">
    <source>
        <dbReference type="ARBA" id="ARBA00022833"/>
    </source>
</evidence>
<dbReference type="InterPro" id="IPR050129">
    <property type="entry name" value="Zn_alcohol_dh"/>
</dbReference>
<dbReference type="EMBL" id="ML992684">
    <property type="protein sequence ID" value="KAF2209823.1"/>
    <property type="molecule type" value="Genomic_DNA"/>
</dbReference>
<dbReference type="InterPro" id="IPR011032">
    <property type="entry name" value="GroES-like_sf"/>
</dbReference>
<dbReference type="PANTHER" id="PTHR43401">
    <property type="entry name" value="L-THREONINE 3-DEHYDROGENASE"/>
    <property type="match status" value="1"/>
</dbReference>
<keyword evidence="1" id="KW-0479">Metal-binding</keyword>
<protein>
    <recommendedName>
        <fullName evidence="4">Enoyl reductase (ER) domain-containing protein</fullName>
    </recommendedName>
</protein>
<reference evidence="5" key="1">
    <citation type="journal article" date="2020" name="Stud. Mycol.">
        <title>101 Dothideomycetes genomes: a test case for predicting lifestyles and emergence of pathogens.</title>
        <authorList>
            <person name="Haridas S."/>
            <person name="Albert R."/>
            <person name="Binder M."/>
            <person name="Bloem J."/>
            <person name="Labutti K."/>
            <person name="Salamov A."/>
            <person name="Andreopoulos B."/>
            <person name="Baker S."/>
            <person name="Barry K."/>
            <person name="Bills G."/>
            <person name="Bluhm B."/>
            <person name="Cannon C."/>
            <person name="Castanera R."/>
            <person name="Culley D."/>
            <person name="Daum C."/>
            <person name="Ezra D."/>
            <person name="Gonzalez J."/>
            <person name="Henrissat B."/>
            <person name="Kuo A."/>
            <person name="Liang C."/>
            <person name="Lipzen A."/>
            <person name="Lutzoni F."/>
            <person name="Magnuson J."/>
            <person name="Mondo S."/>
            <person name="Nolan M."/>
            <person name="Ohm R."/>
            <person name="Pangilinan J."/>
            <person name="Park H.-J."/>
            <person name="Ramirez L."/>
            <person name="Alfaro M."/>
            <person name="Sun H."/>
            <person name="Tritt A."/>
            <person name="Yoshinaga Y."/>
            <person name="Zwiers L.-H."/>
            <person name="Turgeon B."/>
            <person name="Goodwin S."/>
            <person name="Spatafora J."/>
            <person name="Crous P."/>
            <person name="Grigoriev I."/>
        </authorList>
    </citation>
    <scope>NUCLEOTIDE SEQUENCE</scope>
    <source>
        <strain evidence="5">SCOH1-5</strain>
    </source>
</reference>
<dbReference type="Gene3D" id="3.40.50.720">
    <property type="entry name" value="NAD(P)-binding Rossmann-like Domain"/>
    <property type="match status" value="1"/>
</dbReference>
<organism evidence="5 6">
    <name type="scientific">Cercospora zeae-maydis SCOH1-5</name>
    <dbReference type="NCBI Taxonomy" id="717836"/>
    <lineage>
        <taxon>Eukaryota</taxon>
        <taxon>Fungi</taxon>
        <taxon>Dikarya</taxon>
        <taxon>Ascomycota</taxon>
        <taxon>Pezizomycotina</taxon>
        <taxon>Dothideomycetes</taxon>
        <taxon>Dothideomycetidae</taxon>
        <taxon>Mycosphaerellales</taxon>
        <taxon>Mycosphaerellaceae</taxon>
        <taxon>Cercospora</taxon>
    </lineage>
</organism>
<dbReference type="GO" id="GO:0016491">
    <property type="term" value="F:oxidoreductase activity"/>
    <property type="evidence" value="ECO:0007669"/>
    <property type="project" value="UniProtKB-KW"/>
</dbReference>
<dbReference type="PANTHER" id="PTHR43401:SF2">
    <property type="entry name" value="L-THREONINE 3-DEHYDROGENASE"/>
    <property type="match status" value="1"/>
</dbReference>
<dbReference type="SUPFAM" id="SSF50129">
    <property type="entry name" value="GroES-like"/>
    <property type="match status" value="1"/>
</dbReference>
<dbReference type="Pfam" id="PF00107">
    <property type="entry name" value="ADH_zinc_N"/>
    <property type="match status" value="1"/>
</dbReference>
<dbReference type="SMART" id="SM00829">
    <property type="entry name" value="PKS_ER"/>
    <property type="match status" value="1"/>
</dbReference>
<name>A0A6A6F8V7_9PEZI</name>
<sequence>MKRRGKVAVLHSVDKTITIVEEEVVKPTAGEILVRVSAAGICGSDIHRIRGDLPVSTSAASVCFGHEVVGVIEELGEDFTFDTMGNPLQVGDSLYWMPLSPCGICRECRNFESLRCKDLNWPPPAGSPNAAGFRQYATLTKQCTCIRVPPHLNPEHIIALGCALPTAIAGLKRLGPISPNANVVIQGSGPVGLACLILAKIAEPQSLIVIGDPMHRLDIAQGLGATATMSLADTTPEERREKIFAITSQRGANLVIEAAGVASAFPEGLELLAHHGIYLILGLYSGTERCEIDPVRINNFNLHIIGSLGIVQDSFQAAVDFASQHGERLRLADLITHRFPLEQLKEGIMLADRGIPVKAVIVP</sequence>
<evidence type="ECO:0000313" key="6">
    <source>
        <dbReference type="Proteomes" id="UP000799539"/>
    </source>
</evidence>
<gene>
    <name evidence="5" type="ORF">CERZMDRAFT_113585</name>
</gene>
<dbReference type="InterPro" id="IPR013154">
    <property type="entry name" value="ADH-like_N"/>
</dbReference>
<evidence type="ECO:0000313" key="5">
    <source>
        <dbReference type="EMBL" id="KAF2209823.1"/>
    </source>
</evidence>
<evidence type="ECO:0000259" key="4">
    <source>
        <dbReference type="SMART" id="SM00829"/>
    </source>
</evidence>
<dbReference type="OrthoDB" id="256333at2759"/>
<keyword evidence="6" id="KW-1185">Reference proteome</keyword>
<dbReference type="InterPro" id="IPR020843">
    <property type="entry name" value="ER"/>
</dbReference>
<feature type="domain" description="Enoyl reductase (ER)" evidence="4">
    <location>
        <begin position="12"/>
        <end position="361"/>
    </location>
</feature>
<keyword evidence="2" id="KW-0862">Zinc</keyword>
<dbReference type="AlphaFoldDB" id="A0A6A6F8V7"/>
<keyword evidence="3" id="KW-0560">Oxidoreductase</keyword>
<accession>A0A6A6F8V7</accession>
<evidence type="ECO:0000256" key="1">
    <source>
        <dbReference type="ARBA" id="ARBA00022723"/>
    </source>
</evidence>
<dbReference type="SUPFAM" id="SSF51735">
    <property type="entry name" value="NAD(P)-binding Rossmann-fold domains"/>
    <property type="match status" value="1"/>
</dbReference>
<dbReference type="Gene3D" id="3.90.180.10">
    <property type="entry name" value="Medium-chain alcohol dehydrogenases, catalytic domain"/>
    <property type="match status" value="1"/>
</dbReference>
<dbReference type="InterPro" id="IPR036291">
    <property type="entry name" value="NAD(P)-bd_dom_sf"/>
</dbReference>
<dbReference type="InterPro" id="IPR013149">
    <property type="entry name" value="ADH-like_C"/>
</dbReference>
<proteinExistence type="predicted"/>
<dbReference type="GO" id="GO:0046872">
    <property type="term" value="F:metal ion binding"/>
    <property type="evidence" value="ECO:0007669"/>
    <property type="project" value="UniProtKB-KW"/>
</dbReference>